<dbReference type="EMBL" id="PVNK01000214">
    <property type="protein sequence ID" value="PRP92374.1"/>
    <property type="molecule type" value="Genomic_DNA"/>
</dbReference>
<sequence>MTLGHFIYIPGILLLGTVIGFVLGGRRAELAADDQAEKDQRKAARDARRRAREDS</sequence>
<evidence type="ECO:0000256" key="2">
    <source>
        <dbReference type="SAM" id="Phobius"/>
    </source>
</evidence>
<organism evidence="3 4">
    <name type="scientific">Enhygromyxa salina</name>
    <dbReference type="NCBI Taxonomy" id="215803"/>
    <lineage>
        <taxon>Bacteria</taxon>
        <taxon>Pseudomonadati</taxon>
        <taxon>Myxococcota</taxon>
        <taxon>Polyangia</taxon>
        <taxon>Nannocystales</taxon>
        <taxon>Nannocystaceae</taxon>
        <taxon>Enhygromyxa</taxon>
    </lineage>
</organism>
<protein>
    <submittedName>
        <fullName evidence="3">Uncharacterized protein</fullName>
    </submittedName>
</protein>
<feature type="transmembrane region" description="Helical" evidence="2">
    <location>
        <begin position="6"/>
        <end position="25"/>
    </location>
</feature>
<gene>
    <name evidence="3" type="ORF">ENSA5_50050</name>
</gene>
<proteinExistence type="predicted"/>
<keyword evidence="4" id="KW-1185">Reference proteome</keyword>
<accession>A0A2S9XHL8</accession>
<keyword evidence="2" id="KW-1133">Transmembrane helix</keyword>
<dbReference type="AlphaFoldDB" id="A0A2S9XHL8"/>
<comment type="caution">
    <text evidence="3">The sequence shown here is derived from an EMBL/GenBank/DDBJ whole genome shotgun (WGS) entry which is preliminary data.</text>
</comment>
<dbReference type="Proteomes" id="UP000237968">
    <property type="component" value="Unassembled WGS sequence"/>
</dbReference>
<dbReference type="RefSeq" id="WP_181198127.1">
    <property type="nucleotide sequence ID" value="NZ_PVNK01000214.1"/>
</dbReference>
<keyword evidence="2" id="KW-0472">Membrane</keyword>
<evidence type="ECO:0000313" key="4">
    <source>
        <dbReference type="Proteomes" id="UP000237968"/>
    </source>
</evidence>
<evidence type="ECO:0000256" key="1">
    <source>
        <dbReference type="SAM" id="MobiDB-lite"/>
    </source>
</evidence>
<evidence type="ECO:0000313" key="3">
    <source>
        <dbReference type="EMBL" id="PRP92374.1"/>
    </source>
</evidence>
<keyword evidence="2" id="KW-0812">Transmembrane</keyword>
<reference evidence="3 4" key="1">
    <citation type="submission" date="2018-03" db="EMBL/GenBank/DDBJ databases">
        <title>Draft Genome Sequences of the Obligatory Marine Myxobacteria Enhygromyxa salina SWB005.</title>
        <authorList>
            <person name="Poehlein A."/>
            <person name="Moghaddam J.A."/>
            <person name="Harms H."/>
            <person name="Alanjari M."/>
            <person name="Koenig G.M."/>
            <person name="Daniel R."/>
            <person name="Schaeberle T.F."/>
        </authorList>
    </citation>
    <scope>NUCLEOTIDE SEQUENCE [LARGE SCALE GENOMIC DNA]</scope>
    <source>
        <strain evidence="3 4">SWB005</strain>
    </source>
</reference>
<feature type="region of interest" description="Disordered" evidence="1">
    <location>
        <begin position="34"/>
        <end position="55"/>
    </location>
</feature>
<name>A0A2S9XHL8_9BACT</name>